<feature type="region of interest" description="Disordered" evidence="3">
    <location>
        <begin position="102"/>
        <end position="123"/>
    </location>
</feature>
<dbReference type="EMBL" id="PIQF01000004">
    <property type="protein sequence ID" value="RUO73756.1"/>
    <property type="molecule type" value="Genomic_DNA"/>
</dbReference>
<evidence type="ECO:0000256" key="3">
    <source>
        <dbReference type="SAM" id="MobiDB-lite"/>
    </source>
</evidence>
<dbReference type="AlphaFoldDB" id="A0A432Z793"/>
<dbReference type="OrthoDB" id="6400110at2"/>
<accession>A0A432Z793</accession>
<dbReference type="Pfam" id="PF04219">
    <property type="entry name" value="DUF413"/>
    <property type="match status" value="1"/>
</dbReference>
<dbReference type="NCBIfam" id="NF008255">
    <property type="entry name" value="PRK11027.2-2"/>
    <property type="match status" value="1"/>
</dbReference>
<dbReference type="Proteomes" id="UP000287908">
    <property type="component" value="Unassembled WGS sequence"/>
</dbReference>
<organism evidence="4 5">
    <name type="scientific">Idiomarina seosinensis</name>
    <dbReference type="NCBI Taxonomy" id="281739"/>
    <lineage>
        <taxon>Bacteria</taxon>
        <taxon>Pseudomonadati</taxon>
        <taxon>Pseudomonadota</taxon>
        <taxon>Gammaproteobacteria</taxon>
        <taxon>Alteromonadales</taxon>
        <taxon>Idiomarinaceae</taxon>
        <taxon>Idiomarina</taxon>
    </lineage>
</organism>
<evidence type="ECO:0000256" key="1">
    <source>
        <dbReference type="ARBA" id="ARBA00093464"/>
    </source>
</evidence>
<keyword evidence="5" id="KW-1185">Reference proteome</keyword>
<protein>
    <recommendedName>
        <fullName evidence="2">Macrodomain Ori protein</fullName>
    </recommendedName>
</protein>
<name>A0A432Z793_9GAMM</name>
<dbReference type="InterPro" id="IPR007335">
    <property type="entry name" value="DUF413"/>
</dbReference>
<gene>
    <name evidence="4" type="ORF">CWI81_12100</name>
</gene>
<evidence type="ECO:0000313" key="5">
    <source>
        <dbReference type="Proteomes" id="UP000287908"/>
    </source>
</evidence>
<dbReference type="RefSeq" id="WP_126785558.1">
    <property type="nucleotide sequence ID" value="NZ_PIQF01000004.1"/>
</dbReference>
<comment type="similarity">
    <text evidence="1">Belongs to the MaoP family.</text>
</comment>
<comment type="caution">
    <text evidence="4">The sequence shown here is derived from an EMBL/GenBank/DDBJ whole genome shotgun (WGS) entry which is preliminary data.</text>
</comment>
<reference evidence="4 5" key="1">
    <citation type="journal article" date="2011" name="Front. Microbiol.">
        <title>Genomic signatures of strain selection and enhancement in Bacillus atrophaeus var. globigii, a historical biowarfare simulant.</title>
        <authorList>
            <person name="Gibbons H.S."/>
            <person name="Broomall S.M."/>
            <person name="McNew L.A."/>
            <person name="Daligault H."/>
            <person name="Chapman C."/>
            <person name="Bruce D."/>
            <person name="Karavis M."/>
            <person name="Krepps M."/>
            <person name="McGregor P.A."/>
            <person name="Hong C."/>
            <person name="Park K.H."/>
            <person name="Akmal A."/>
            <person name="Feldman A."/>
            <person name="Lin J.S."/>
            <person name="Chang W.E."/>
            <person name="Higgs B.W."/>
            <person name="Demirev P."/>
            <person name="Lindquist J."/>
            <person name="Liem A."/>
            <person name="Fochler E."/>
            <person name="Read T.D."/>
            <person name="Tapia R."/>
            <person name="Johnson S."/>
            <person name="Bishop-Lilly K.A."/>
            <person name="Detter C."/>
            <person name="Han C."/>
            <person name="Sozhamannan S."/>
            <person name="Rosenzweig C.N."/>
            <person name="Skowronski E.W."/>
        </authorList>
    </citation>
    <scope>NUCLEOTIDE SEQUENCE [LARGE SCALE GENOMIC DNA]</scope>
    <source>
        <strain evidence="4 5">CL-SP19</strain>
    </source>
</reference>
<sequence length="123" mass="13748">MTNYTRESLLKRPFNDFRHYPYGFSRSGDFSIRESDALTQYGCLIAALLRGDYQPVNSEDQALLAAARGEQAPVSVVEKAWAKYQARIHRPKVASMYGKGKFADESFSSGSVEGSEDDLIVED</sequence>
<feature type="compositionally biased region" description="Acidic residues" evidence="3">
    <location>
        <begin position="114"/>
        <end position="123"/>
    </location>
</feature>
<proteinExistence type="inferred from homology"/>
<evidence type="ECO:0000256" key="2">
    <source>
        <dbReference type="ARBA" id="ARBA00093628"/>
    </source>
</evidence>
<evidence type="ECO:0000313" key="4">
    <source>
        <dbReference type="EMBL" id="RUO73756.1"/>
    </source>
</evidence>